<evidence type="ECO:0008006" key="3">
    <source>
        <dbReference type="Google" id="ProtNLM"/>
    </source>
</evidence>
<protein>
    <recommendedName>
        <fullName evidence="3">SnoaL-like domain-containing protein</fullName>
    </recommendedName>
</protein>
<sequence>MTTASQDRTRHAVRGYHEARFRGDVAAAASHLGRPFRFQSPFITSDDPEGHLATLPGFVSIVTGVELISELYGETEATLVYDVHTATPAGTQRTAEHFRLSDGKIASILLVFDTSPWQPMKAHIQP</sequence>
<dbReference type="SUPFAM" id="SSF54427">
    <property type="entry name" value="NTF2-like"/>
    <property type="match status" value="1"/>
</dbReference>
<dbReference type="Proteomes" id="UP000199202">
    <property type="component" value="Unassembled WGS sequence"/>
</dbReference>
<organism evidence="1 2">
    <name type="scientific">Nonomuraea jiangxiensis</name>
    <dbReference type="NCBI Taxonomy" id="633440"/>
    <lineage>
        <taxon>Bacteria</taxon>
        <taxon>Bacillati</taxon>
        <taxon>Actinomycetota</taxon>
        <taxon>Actinomycetes</taxon>
        <taxon>Streptosporangiales</taxon>
        <taxon>Streptosporangiaceae</taxon>
        <taxon>Nonomuraea</taxon>
    </lineage>
</organism>
<reference evidence="1 2" key="1">
    <citation type="submission" date="2016-10" db="EMBL/GenBank/DDBJ databases">
        <authorList>
            <person name="de Groot N.N."/>
        </authorList>
    </citation>
    <scope>NUCLEOTIDE SEQUENCE [LARGE SCALE GENOMIC DNA]</scope>
    <source>
        <strain evidence="1 2">CGMCC 4.6533</strain>
    </source>
</reference>
<dbReference type="EMBL" id="FNDJ01000001">
    <property type="protein sequence ID" value="SDH13205.1"/>
    <property type="molecule type" value="Genomic_DNA"/>
</dbReference>
<evidence type="ECO:0000313" key="2">
    <source>
        <dbReference type="Proteomes" id="UP000199202"/>
    </source>
</evidence>
<name>A0A1G7ZWY9_9ACTN</name>
<dbReference type="OrthoDB" id="4225995at2"/>
<dbReference type="InterPro" id="IPR032710">
    <property type="entry name" value="NTF2-like_dom_sf"/>
</dbReference>
<keyword evidence="2" id="KW-1185">Reference proteome</keyword>
<proteinExistence type="predicted"/>
<dbReference type="AlphaFoldDB" id="A0A1G7ZWY9"/>
<dbReference type="Gene3D" id="3.10.450.50">
    <property type="match status" value="1"/>
</dbReference>
<accession>A0A1G7ZWY9</accession>
<gene>
    <name evidence="1" type="ORF">SAMN05421869_101551</name>
</gene>
<evidence type="ECO:0000313" key="1">
    <source>
        <dbReference type="EMBL" id="SDH13205.1"/>
    </source>
</evidence>